<proteinExistence type="predicted"/>
<dbReference type="GO" id="GO:0030246">
    <property type="term" value="F:carbohydrate binding"/>
    <property type="evidence" value="ECO:0007669"/>
    <property type="project" value="InterPro"/>
</dbReference>
<feature type="compositionally biased region" description="Low complexity" evidence="1">
    <location>
        <begin position="1"/>
        <end position="23"/>
    </location>
</feature>
<dbReference type="AlphaFoldDB" id="A0A106P560"/>
<dbReference type="InterPro" id="IPR008928">
    <property type="entry name" value="6-hairpin_glycosidase_sf"/>
</dbReference>
<name>A0A106P560_9BURK</name>
<dbReference type="Gene3D" id="3.30.2080.10">
    <property type="entry name" value="GH92 mannosidase domain"/>
    <property type="match status" value="1"/>
</dbReference>
<dbReference type="EMBL" id="LPHB01000056">
    <property type="protein sequence ID" value="KWA59237.1"/>
    <property type="molecule type" value="Genomic_DNA"/>
</dbReference>
<sequence length="975" mass="104005">MSSSRVSSAAAAAARPGTGSPGSTIRPSADTTVVPEESYVRASLTQYVNPFIGTANASVRATDPVPAGERGGTFPGATMPFGMVQWTPMTPSIKPGGGKDTPVGYVYTENTIIGFPLTQMSGAGCDGNSGELPVMPALDPATVASNLVKPVPNFRHENETASPGYYRVALNDGIKVELTATTRTGFGRFTFPDSARAPALVIDATRTNTKASTAGSIGYAGNDALQGSTVGGGFCGAPNYTVYFYIRFDRNIDKTATDLGNGNAKVRFAATNAPIQMKVALSYVSIDNAKRNLEAENPSPHWDFDAVRKAADDTWNDRLNTIQVEGGSLVDKRKFYTALYHSMLSPNVNSDVTGDYIGFDRKVHRVESGRTQYVNYSNWDTYRSLMPLLGMLFPRETSDMLQSLVTDADQCGAIPRWSPINVDQGIMPGDSGVPVIVGGHAFGATAFDTAGALKYMRLAGNKRVVRCGNTIPRDGDDRMSDHLTRGFVSLNRGWWAGSLTPEFSAVDFAIASFAKSLGNEPAYRQFLARAAQWKNMFNAQQKQILPRFDDGSWKLAPIANQDMVEGNAEQYTWMTLHDTRELYALMGGNDAVVKRLDAYFSNLNAGMSPPNFYIGNEPSFASPWHYNWAGAPWRTQKVVRDIVNGNPGENIAAVFSDGPGGLPGNDDLGAVSSWYVWAALGAYPAIPSVGGLALHAPVFPKAVVRWADGTKQLVINASGAGPDSRYVQSASLNGAVLDVPWVWLQDDLRKVARLDVAMGSEPSKWGASAAGKLPSYGLDGFTGIADALNNTGVGANGSRPDLAAEGYTFDGSGWRYSREALAAAGAAPGAQLAFNGLTFAWPDGRMGLDNMVVQGQTITLATPVRGRSLSLLGSATNGPSTGRLTVTYVDGTQAAYDLTFDDWTLNGGSRQPGAYNTVALSTPTRVQMDGSADNVPAKVFQWTQAIDPTRAVKSVTFPYQVSSGRQHVFAMAVGG</sequence>
<dbReference type="GO" id="GO:0006516">
    <property type="term" value="P:glycoprotein catabolic process"/>
    <property type="evidence" value="ECO:0007669"/>
    <property type="project" value="TreeGrafter"/>
</dbReference>
<organism evidence="4">
    <name type="scientific">Burkholderia stagnalis</name>
    <dbReference type="NCBI Taxonomy" id="1503054"/>
    <lineage>
        <taxon>Bacteria</taxon>
        <taxon>Pseudomonadati</taxon>
        <taxon>Pseudomonadota</taxon>
        <taxon>Betaproteobacteria</taxon>
        <taxon>Burkholderiales</taxon>
        <taxon>Burkholderiaceae</taxon>
        <taxon>Burkholderia</taxon>
        <taxon>Burkholderia cepacia complex</taxon>
    </lineage>
</organism>
<dbReference type="GO" id="GO:0005829">
    <property type="term" value="C:cytosol"/>
    <property type="evidence" value="ECO:0007669"/>
    <property type="project" value="TreeGrafter"/>
</dbReference>
<dbReference type="Gene3D" id="1.20.1610.10">
    <property type="entry name" value="alpha-1,2-mannosidases domains"/>
    <property type="match status" value="1"/>
</dbReference>
<feature type="domain" description="Glycosyl hydrolase family 92 N-terminal" evidence="3">
    <location>
        <begin position="47"/>
        <end position="282"/>
    </location>
</feature>
<evidence type="ECO:0000313" key="4">
    <source>
        <dbReference type="EMBL" id="KWA59237.1"/>
    </source>
</evidence>
<evidence type="ECO:0000313" key="5">
    <source>
        <dbReference type="Proteomes" id="UP000068603"/>
    </source>
</evidence>
<dbReference type="InterPro" id="IPR041371">
    <property type="entry name" value="GH92_N"/>
</dbReference>
<dbReference type="SUPFAM" id="SSF48208">
    <property type="entry name" value="Six-hairpin glycosidases"/>
    <property type="match status" value="1"/>
</dbReference>
<feature type="region of interest" description="Disordered" evidence="1">
    <location>
        <begin position="1"/>
        <end position="32"/>
    </location>
</feature>
<comment type="caution">
    <text evidence="4">The sequence shown here is derived from an EMBL/GenBank/DDBJ whole genome shotgun (WGS) entry which is preliminary data.</text>
</comment>
<dbReference type="InterPro" id="IPR005887">
    <property type="entry name" value="GH92_a_mannosidase_put"/>
</dbReference>
<dbReference type="Pfam" id="PF17678">
    <property type="entry name" value="Glyco_hydro_92N"/>
    <property type="match status" value="1"/>
</dbReference>
<evidence type="ECO:0000259" key="3">
    <source>
        <dbReference type="Pfam" id="PF17678"/>
    </source>
</evidence>
<evidence type="ECO:0000259" key="2">
    <source>
        <dbReference type="Pfam" id="PF07971"/>
    </source>
</evidence>
<dbReference type="GO" id="GO:0005975">
    <property type="term" value="P:carbohydrate metabolic process"/>
    <property type="evidence" value="ECO:0007669"/>
    <property type="project" value="InterPro"/>
</dbReference>
<dbReference type="InterPro" id="IPR012939">
    <property type="entry name" value="Glyco_hydro_92"/>
</dbReference>
<dbReference type="Gene3D" id="1.20.1050.60">
    <property type="entry name" value="alpha-1,2-mannosidase"/>
    <property type="match status" value="1"/>
</dbReference>
<dbReference type="PANTHER" id="PTHR12143">
    <property type="entry name" value="PEPTIDE N-GLYCANASE PNGASE -RELATED"/>
    <property type="match status" value="1"/>
</dbReference>
<dbReference type="STRING" id="1503054.WT74_24405"/>
<accession>A0A106P560</accession>
<gene>
    <name evidence="4" type="ORF">WT44_22015</name>
</gene>
<reference evidence="4 5" key="1">
    <citation type="submission" date="2015-11" db="EMBL/GenBank/DDBJ databases">
        <title>Expanding the genomic diversity of Burkholderia species for the development of highly accurate diagnostics.</title>
        <authorList>
            <person name="Sahl J."/>
            <person name="Keim P."/>
            <person name="Wagner D."/>
        </authorList>
    </citation>
    <scope>NUCLEOTIDE SEQUENCE [LARGE SCALE GENOMIC DNA]</scope>
    <source>
        <strain evidence="4 5">MSMB1960WGS</strain>
    </source>
</reference>
<dbReference type="InterPro" id="IPR014718">
    <property type="entry name" value="GH-type_carb-bd"/>
</dbReference>
<dbReference type="GO" id="GO:0000224">
    <property type="term" value="F:peptide-N4-(N-acetyl-beta-glucosaminyl)asparagine amidase activity"/>
    <property type="evidence" value="ECO:0007669"/>
    <property type="project" value="TreeGrafter"/>
</dbReference>
<dbReference type="Gene3D" id="2.70.98.10">
    <property type="match status" value="1"/>
</dbReference>
<protein>
    <submittedName>
        <fullName evidence="4">Alpha-1,2-mannosidase</fullName>
    </submittedName>
</protein>
<dbReference type="InterPro" id="IPR050883">
    <property type="entry name" value="PNGase"/>
</dbReference>
<dbReference type="Pfam" id="PF07971">
    <property type="entry name" value="Glyco_hydro_92"/>
    <property type="match status" value="1"/>
</dbReference>
<evidence type="ECO:0000256" key="1">
    <source>
        <dbReference type="SAM" id="MobiDB-lite"/>
    </source>
</evidence>
<dbReference type="Proteomes" id="UP000068603">
    <property type="component" value="Unassembled WGS sequence"/>
</dbReference>
<dbReference type="NCBIfam" id="TIGR01180">
    <property type="entry name" value="aman2_put"/>
    <property type="match status" value="1"/>
</dbReference>
<feature type="domain" description="Glycosyl hydrolase family 92" evidence="2">
    <location>
        <begin position="288"/>
        <end position="759"/>
    </location>
</feature>
<dbReference type="PANTHER" id="PTHR12143:SF39">
    <property type="entry name" value="SECRETED PROTEIN"/>
    <property type="match status" value="1"/>
</dbReference>